<protein>
    <submittedName>
        <fullName evidence="12">Aquaporin-1</fullName>
    </submittedName>
    <submittedName>
        <fullName evidence="13">Aquaporin-2</fullName>
    </submittedName>
</protein>
<dbReference type="PRINTS" id="PR00783">
    <property type="entry name" value="MINTRINSICP"/>
</dbReference>
<comment type="subcellular location">
    <subcellularLocation>
        <location evidence="1">Membrane</location>
        <topology evidence="1">Multi-pass membrane protein</topology>
    </subcellularLocation>
</comment>
<feature type="transmembrane region" description="Helical" evidence="11">
    <location>
        <begin position="116"/>
        <end position="137"/>
    </location>
</feature>
<feature type="transmembrane region" description="Helical" evidence="11">
    <location>
        <begin position="233"/>
        <end position="252"/>
    </location>
</feature>
<name>A0A2P8AIQ7_9PEZI</name>
<accession>A0A2P8AIQ7</accession>
<evidence type="ECO:0000256" key="10">
    <source>
        <dbReference type="SAM" id="MobiDB-lite"/>
    </source>
</evidence>
<dbReference type="AlphaFoldDB" id="A0A2P8AIQ7"/>
<gene>
    <name evidence="12" type="ORF">B9Z65_489</name>
    <name evidence="13" type="ORF">C1H76_5109</name>
</gene>
<dbReference type="FunFam" id="1.20.1080.10:FF:000014">
    <property type="entry name" value="Aquaporin 1"/>
    <property type="match status" value="1"/>
</dbReference>
<reference evidence="13 15" key="2">
    <citation type="submission" date="2018-02" db="EMBL/GenBank/DDBJ databases">
        <title>Draft genome sequences of Elsinoe sp., causing black scab on jojoba.</title>
        <authorList>
            <person name="Stodart B."/>
            <person name="Jeffress S."/>
            <person name="Ash G."/>
            <person name="Arun Chinnappa K."/>
        </authorList>
    </citation>
    <scope>NUCLEOTIDE SEQUENCE [LARGE SCALE GENOMIC DNA]</scope>
    <source>
        <strain evidence="13 15">Hillstone_2</strain>
    </source>
</reference>
<evidence type="ECO:0000313" key="12">
    <source>
        <dbReference type="EMBL" id="PSK60339.1"/>
    </source>
</evidence>
<keyword evidence="5" id="KW-0677">Repeat</keyword>
<proteinExistence type="inferred from homology"/>
<dbReference type="EMBL" id="NHZQ01000003">
    <property type="protein sequence ID" value="PSK60339.1"/>
    <property type="molecule type" value="Genomic_DNA"/>
</dbReference>
<evidence type="ECO:0000256" key="3">
    <source>
        <dbReference type="ARBA" id="ARBA00022448"/>
    </source>
</evidence>
<dbReference type="InterPro" id="IPR000425">
    <property type="entry name" value="MIP"/>
</dbReference>
<feature type="transmembrane region" description="Helical" evidence="11">
    <location>
        <begin position="73"/>
        <end position="95"/>
    </location>
</feature>
<reference evidence="12 14" key="1">
    <citation type="submission" date="2017-05" db="EMBL/GenBank/DDBJ databases">
        <title>Draft genome sequence of Elsinoe australis.</title>
        <authorList>
            <person name="Cheng Q."/>
        </authorList>
    </citation>
    <scope>NUCLEOTIDE SEQUENCE [LARGE SCALE GENOMIC DNA]</scope>
    <source>
        <strain evidence="12 14">NL1</strain>
    </source>
</reference>
<dbReference type="Proteomes" id="UP000243723">
    <property type="component" value="Unassembled WGS sequence"/>
</dbReference>
<dbReference type="Pfam" id="PF00230">
    <property type="entry name" value="MIP"/>
    <property type="match status" value="1"/>
</dbReference>
<dbReference type="PANTHER" id="PTHR19139:SF283">
    <property type="entry name" value="AQUAPORIN"/>
    <property type="match status" value="1"/>
</dbReference>
<evidence type="ECO:0000256" key="5">
    <source>
        <dbReference type="ARBA" id="ARBA00022737"/>
    </source>
</evidence>
<feature type="transmembrane region" description="Helical" evidence="11">
    <location>
        <begin position="32"/>
        <end position="53"/>
    </location>
</feature>
<evidence type="ECO:0000256" key="4">
    <source>
        <dbReference type="ARBA" id="ARBA00022692"/>
    </source>
</evidence>
<dbReference type="InterPro" id="IPR034294">
    <property type="entry name" value="Aquaporin_transptr"/>
</dbReference>
<evidence type="ECO:0000313" key="14">
    <source>
        <dbReference type="Proteomes" id="UP000243723"/>
    </source>
</evidence>
<dbReference type="OrthoDB" id="3222at2759"/>
<feature type="compositionally biased region" description="Basic and acidic residues" evidence="10">
    <location>
        <begin position="10"/>
        <end position="22"/>
    </location>
</feature>
<evidence type="ECO:0000313" key="13">
    <source>
        <dbReference type="EMBL" id="TKX22655.1"/>
    </source>
</evidence>
<feature type="region of interest" description="Disordered" evidence="10">
    <location>
        <begin position="1"/>
        <end position="22"/>
    </location>
</feature>
<keyword evidence="14" id="KW-1185">Reference proteome</keyword>
<dbReference type="PANTHER" id="PTHR19139">
    <property type="entry name" value="AQUAPORIN TRANSPORTER"/>
    <property type="match status" value="1"/>
</dbReference>
<organism evidence="12 14">
    <name type="scientific">Elsinoe australis</name>
    <dbReference type="NCBI Taxonomy" id="40998"/>
    <lineage>
        <taxon>Eukaryota</taxon>
        <taxon>Fungi</taxon>
        <taxon>Dikarya</taxon>
        <taxon>Ascomycota</taxon>
        <taxon>Pezizomycotina</taxon>
        <taxon>Dothideomycetes</taxon>
        <taxon>Dothideomycetidae</taxon>
        <taxon>Myriangiales</taxon>
        <taxon>Elsinoaceae</taxon>
        <taxon>Elsinoe</taxon>
    </lineage>
</organism>
<evidence type="ECO:0000256" key="9">
    <source>
        <dbReference type="RuleBase" id="RU000477"/>
    </source>
</evidence>
<evidence type="ECO:0000256" key="7">
    <source>
        <dbReference type="ARBA" id="ARBA00023136"/>
    </source>
</evidence>
<comment type="similarity">
    <text evidence="2 9">Belongs to the MIP/aquaporin (TC 1.A.8) family.</text>
</comment>
<dbReference type="GO" id="GO:0005886">
    <property type="term" value="C:plasma membrane"/>
    <property type="evidence" value="ECO:0007669"/>
    <property type="project" value="TreeGrafter"/>
</dbReference>
<evidence type="ECO:0000256" key="6">
    <source>
        <dbReference type="ARBA" id="ARBA00022989"/>
    </source>
</evidence>
<comment type="catalytic activity">
    <reaction evidence="8">
        <text>H2O(in) = H2O(out)</text>
        <dbReference type="Rhea" id="RHEA:29667"/>
        <dbReference type="ChEBI" id="CHEBI:15377"/>
    </reaction>
</comment>
<dbReference type="Proteomes" id="UP000308133">
    <property type="component" value="Unassembled WGS sequence"/>
</dbReference>
<keyword evidence="4 9" id="KW-0812">Transmembrane</keyword>
<evidence type="ECO:0000256" key="2">
    <source>
        <dbReference type="ARBA" id="ARBA00006175"/>
    </source>
</evidence>
<dbReference type="InterPro" id="IPR023271">
    <property type="entry name" value="Aquaporin-like"/>
</dbReference>
<comment type="caution">
    <text evidence="12">The sequence shown here is derived from an EMBL/GenBank/DDBJ whole genome shotgun (WGS) entry which is preliminary data.</text>
</comment>
<dbReference type="STRING" id="40998.A0A2P8AIQ7"/>
<dbReference type="SUPFAM" id="SSF81338">
    <property type="entry name" value="Aquaporin-like"/>
    <property type="match status" value="1"/>
</dbReference>
<feature type="transmembrane region" description="Helical" evidence="11">
    <location>
        <begin position="157"/>
        <end position="181"/>
    </location>
</feature>
<dbReference type="GO" id="GO:0015250">
    <property type="term" value="F:water channel activity"/>
    <property type="evidence" value="ECO:0007669"/>
    <property type="project" value="TreeGrafter"/>
</dbReference>
<feature type="transmembrane region" description="Helical" evidence="11">
    <location>
        <begin position="188"/>
        <end position="208"/>
    </location>
</feature>
<dbReference type="Gene3D" id="1.20.1080.10">
    <property type="entry name" value="Glycerol uptake facilitator protein"/>
    <property type="match status" value="1"/>
</dbReference>
<keyword evidence="6 11" id="KW-1133">Transmembrane helix</keyword>
<dbReference type="EMBL" id="PTQR01000064">
    <property type="protein sequence ID" value="TKX22655.1"/>
    <property type="molecule type" value="Genomic_DNA"/>
</dbReference>
<keyword evidence="3 9" id="KW-0813">Transport</keyword>
<evidence type="ECO:0000256" key="11">
    <source>
        <dbReference type="SAM" id="Phobius"/>
    </source>
</evidence>
<evidence type="ECO:0000256" key="8">
    <source>
        <dbReference type="ARBA" id="ARBA00034651"/>
    </source>
</evidence>
<evidence type="ECO:0000313" key="15">
    <source>
        <dbReference type="Proteomes" id="UP000308133"/>
    </source>
</evidence>
<sequence>MPTMRSQPHAKLEGIKNRRKPASERSAWKNHLVATSSEFVGTFMFLYFAFLGHQMAVDQAGETGANGGNSSQTVIYIALSYGLSLLVTAWTLYRVSGGLFNPAVTLGLCITGNVPWVRGLLFLPAQMLAGIVAAALADAMTPGSIARTQTTLAPGVSIAQGVFLEMFLTAELTLTVLMLAAEKSKDTYIAPIGIGLALFVAEIAGVYYTGASLNPARSFGPCVAARSFQGYHWIYWIGPFLGALISAGYYGFIKYLHYEEANPGQDSNGNDQDDWEQNGAHA</sequence>
<evidence type="ECO:0000256" key="1">
    <source>
        <dbReference type="ARBA" id="ARBA00004141"/>
    </source>
</evidence>
<keyword evidence="7 11" id="KW-0472">Membrane</keyword>